<keyword evidence="3" id="KW-1185">Reference proteome</keyword>
<dbReference type="InterPro" id="IPR027434">
    <property type="entry name" value="Homing_endonucl"/>
</dbReference>
<evidence type="ECO:0000313" key="2">
    <source>
        <dbReference type="EMBL" id="EYE89924.1"/>
    </source>
</evidence>
<keyword evidence="2" id="KW-0255">Endonuclease</keyword>
<dbReference type="GO" id="GO:0004519">
    <property type="term" value="F:endonuclease activity"/>
    <property type="evidence" value="ECO:0007669"/>
    <property type="project" value="UniProtKB-KW"/>
</dbReference>
<gene>
    <name evidence="2" type="ORF">EURHEDRAFT_519475</name>
</gene>
<sequence>MLGTIYLYNTGQSAGNFSFSTKATAVAKNINTKYYNLPTISEHVSKHKSDFSDDEFGHFLAGLIEGDAYFIKKRIGYGNVYKIKDKKAVRYICKNLTGLSIILSLINGKLISHYKYKQLINHEYSEDFNIKILPPLNKLTGFTQADGCFHISVAKSKTHKTGHSVRLEYSLKQNNYLPLKFLIDLLKKGNLSQYSSAYDLINYFDRFNLFGGKYVSYLKFRKVYIMITEGKHLDKKGIDKIISISTKGSSETSTQGI</sequence>
<feature type="domain" description="Homing endonuclease LAGLIDADG" evidence="1">
    <location>
        <begin position="139"/>
        <end position="224"/>
    </location>
</feature>
<dbReference type="HOGENOM" id="CLU_080623_0_0_1"/>
<keyword evidence="2" id="KW-0378">Hydrolase</keyword>
<dbReference type="PANTHER" id="PTHR36181">
    <property type="entry name" value="INTRON-ENCODED ENDONUCLEASE AI3-RELATED"/>
    <property type="match status" value="1"/>
</dbReference>
<evidence type="ECO:0000259" key="1">
    <source>
        <dbReference type="Pfam" id="PF00961"/>
    </source>
</evidence>
<dbReference type="InterPro" id="IPR051289">
    <property type="entry name" value="LAGLIDADG_Endonuclease"/>
</dbReference>
<dbReference type="GO" id="GO:0005739">
    <property type="term" value="C:mitochondrion"/>
    <property type="evidence" value="ECO:0007669"/>
    <property type="project" value="UniProtKB-ARBA"/>
</dbReference>
<dbReference type="Proteomes" id="UP000019804">
    <property type="component" value="Unassembled WGS sequence"/>
</dbReference>
<protein>
    <submittedName>
        <fullName evidence="2">Homing endonuclease</fullName>
    </submittedName>
</protein>
<evidence type="ECO:0000313" key="3">
    <source>
        <dbReference type="Proteomes" id="UP000019804"/>
    </source>
</evidence>
<keyword evidence="2" id="KW-0540">Nuclease</keyword>
<accession>A0A017RZV0</accession>
<dbReference type="STRING" id="1388766.A0A017RZV0"/>
<organism evidence="2 3">
    <name type="scientific">Aspergillus ruber (strain CBS 135680)</name>
    <dbReference type="NCBI Taxonomy" id="1388766"/>
    <lineage>
        <taxon>Eukaryota</taxon>
        <taxon>Fungi</taxon>
        <taxon>Dikarya</taxon>
        <taxon>Ascomycota</taxon>
        <taxon>Pezizomycotina</taxon>
        <taxon>Eurotiomycetes</taxon>
        <taxon>Eurotiomycetidae</taxon>
        <taxon>Eurotiales</taxon>
        <taxon>Aspergillaceae</taxon>
        <taxon>Aspergillus</taxon>
        <taxon>Aspergillus subgen. Aspergillus</taxon>
    </lineage>
</organism>
<dbReference type="Pfam" id="PF00961">
    <property type="entry name" value="LAGLIDADG_1"/>
    <property type="match status" value="1"/>
</dbReference>
<dbReference type="GeneID" id="63701913"/>
<dbReference type="InterPro" id="IPR004860">
    <property type="entry name" value="LAGLIDADG_dom"/>
</dbReference>
<dbReference type="SUPFAM" id="SSF55608">
    <property type="entry name" value="Homing endonucleases"/>
    <property type="match status" value="2"/>
</dbReference>
<dbReference type="EMBL" id="KK088495">
    <property type="protein sequence ID" value="EYE89924.1"/>
    <property type="molecule type" value="Genomic_DNA"/>
</dbReference>
<proteinExistence type="predicted"/>
<name>A0A017RZV0_ASPRC</name>
<dbReference type="Gene3D" id="3.10.28.10">
    <property type="entry name" value="Homing endonucleases"/>
    <property type="match status" value="1"/>
</dbReference>
<dbReference type="OrthoDB" id="5400101at2759"/>
<dbReference type="PANTHER" id="PTHR36181:SF3">
    <property type="entry name" value="INTRON-ENCODED DNA ENDONUCLEASE AI5 BETA"/>
    <property type="match status" value="1"/>
</dbReference>
<dbReference type="AlphaFoldDB" id="A0A017RZV0"/>
<dbReference type="RefSeq" id="XP_040633614.1">
    <property type="nucleotide sequence ID" value="XM_040786789.1"/>
</dbReference>
<reference evidence="3" key="1">
    <citation type="journal article" date="2014" name="Nat. Commun.">
        <title>Genomic adaptations of the halophilic Dead Sea filamentous fungus Eurotium rubrum.</title>
        <authorList>
            <person name="Kis-Papo T."/>
            <person name="Weig A.R."/>
            <person name="Riley R."/>
            <person name="Persoh D."/>
            <person name="Salamov A."/>
            <person name="Sun H."/>
            <person name="Lipzen A."/>
            <person name="Wasser S.P."/>
            <person name="Rambold G."/>
            <person name="Grigoriev I.V."/>
            <person name="Nevo E."/>
        </authorList>
    </citation>
    <scope>NUCLEOTIDE SEQUENCE [LARGE SCALE GENOMIC DNA]</scope>
    <source>
        <strain evidence="3">CBS 135680</strain>
    </source>
</reference>